<organism evidence="2 3">
    <name type="scientific">Bacillus bingmayongensis</name>
    <dbReference type="NCBI Taxonomy" id="1150157"/>
    <lineage>
        <taxon>Bacteria</taxon>
        <taxon>Bacillati</taxon>
        <taxon>Bacillota</taxon>
        <taxon>Bacilli</taxon>
        <taxon>Bacillales</taxon>
        <taxon>Bacillaceae</taxon>
        <taxon>Bacillus</taxon>
    </lineage>
</organism>
<sequence length="61" mass="6563">MIMKIMGILFIIAGLFLIIGTGIGTTFCVIPSSISVPTCLLFGTVFVTTGSIIRKKEKRTI</sequence>
<evidence type="ECO:0000256" key="1">
    <source>
        <dbReference type="SAM" id="Phobius"/>
    </source>
</evidence>
<keyword evidence="3" id="KW-1185">Reference proteome</keyword>
<comment type="caution">
    <text evidence="2">The sequence shown here is derived from an EMBL/GenBank/DDBJ whole genome shotgun (WGS) entry which is preliminary data.</text>
</comment>
<proteinExistence type="predicted"/>
<keyword evidence="1" id="KW-0812">Transmembrane</keyword>
<evidence type="ECO:0000313" key="2">
    <source>
        <dbReference type="EMBL" id="MDZ5607494.1"/>
    </source>
</evidence>
<dbReference type="Proteomes" id="UP001291930">
    <property type="component" value="Unassembled WGS sequence"/>
</dbReference>
<name>A0ABU5JVN7_9BACI</name>
<reference evidence="3" key="1">
    <citation type="submission" date="2023-11" db="EMBL/GenBank/DDBJ databases">
        <title>Genome Sequence of Bacillus pseudomycoides stain BUPM19.</title>
        <authorList>
            <person name="Farhat A."/>
        </authorList>
    </citation>
    <scope>NUCLEOTIDE SEQUENCE [LARGE SCALE GENOMIC DNA]</scope>
    <source>
        <strain evidence="3">BUPM19</strain>
    </source>
</reference>
<dbReference type="EMBL" id="JAXOVW010000017">
    <property type="protein sequence ID" value="MDZ5607494.1"/>
    <property type="molecule type" value="Genomic_DNA"/>
</dbReference>
<evidence type="ECO:0000313" key="3">
    <source>
        <dbReference type="Proteomes" id="UP001291930"/>
    </source>
</evidence>
<feature type="transmembrane region" description="Helical" evidence="1">
    <location>
        <begin position="34"/>
        <end position="53"/>
    </location>
</feature>
<protein>
    <submittedName>
        <fullName evidence="2">Uncharacterized protein</fullName>
    </submittedName>
</protein>
<keyword evidence="1" id="KW-0472">Membrane</keyword>
<keyword evidence="1" id="KW-1133">Transmembrane helix</keyword>
<accession>A0ABU5JVN7</accession>
<gene>
    <name evidence="2" type="ORF">U2I54_10425</name>
</gene>
<dbReference type="RefSeq" id="WP_374217602.1">
    <property type="nucleotide sequence ID" value="NZ_JAXOVW010000017.1"/>
</dbReference>